<dbReference type="AlphaFoldDB" id="A0A5B7HP68"/>
<evidence type="ECO:0000313" key="1">
    <source>
        <dbReference type="EMBL" id="MPC71736.1"/>
    </source>
</evidence>
<accession>A0A5B7HP68</accession>
<proteinExistence type="predicted"/>
<evidence type="ECO:0000313" key="2">
    <source>
        <dbReference type="Proteomes" id="UP000324222"/>
    </source>
</evidence>
<dbReference type="EMBL" id="VSRR010033481">
    <property type="protein sequence ID" value="MPC71736.1"/>
    <property type="molecule type" value="Genomic_DNA"/>
</dbReference>
<name>A0A5B7HP68_PORTR</name>
<organism evidence="1 2">
    <name type="scientific">Portunus trituberculatus</name>
    <name type="common">Swimming crab</name>
    <name type="synonym">Neptunus trituberculatus</name>
    <dbReference type="NCBI Taxonomy" id="210409"/>
    <lineage>
        <taxon>Eukaryota</taxon>
        <taxon>Metazoa</taxon>
        <taxon>Ecdysozoa</taxon>
        <taxon>Arthropoda</taxon>
        <taxon>Crustacea</taxon>
        <taxon>Multicrustacea</taxon>
        <taxon>Malacostraca</taxon>
        <taxon>Eumalacostraca</taxon>
        <taxon>Eucarida</taxon>
        <taxon>Decapoda</taxon>
        <taxon>Pleocyemata</taxon>
        <taxon>Brachyura</taxon>
        <taxon>Eubrachyura</taxon>
        <taxon>Portunoidea</taxon>
        <taxon>Portunidae</taxon>
        <taxon>Portuninae</taxon>
        <taxon>Portunus</taxon>
    </lineage>
</organism>
<gene>
    <name evidence="1" type="ORF">E2C01_066022</name>
</gene>
<reference evidence="1 2" key="1">
    <citation type="submission" date="2019-05" db="EMBL/GenBank/DDBJ databases">
        <title>Another draft genome of Portunus trituberculatus and its Hox gene families provides insights of decapod evolution.</title>
        <authorList>
            <person name="Jeong J.-H."/>
            <person name="Song I."/>
            <person name="Kim S."/>
            <person name="Choi T."/>
            <person name="Kim D."/>
            <person name="Ryu S."/>
            <person name="Kim W."/>
        </authorList>
    </citation>
    <scope>NUCLEOTIDE SEQUENCE [LARGE SCALE GENOMIC DNA]</scope>
    <source>
        <tissue evidence="1">Muscle</tissue>
    </source>
</reference>
<protein>
    <submittedName>
        <fullName evidence="1">Uncharacterized protein</fullName>
    </submittedName>
</protein>
<dbReference type="Proteomes" id="UP000324222">
    <property type="component" value="Unassembled WGS sequence"/>
</dbReference>
<comment type="caution">
    <text evidence="1">The sequence shown here is derived from an EMBL/GenBank/DDBJ whole genome shotgun (WGS) entry which is preliminary data.</text>
</comment>
<sequence>MFRRPAAAWEGRAGSRREEWARQDRMCLCRKGGQVGRAGRYADAPSGGRGPGEPVVALTRSVWRPIALRSK</sequence>
<keyword evidence="2" id="KW-1185">Reference proteome</keyword>